<dbReference type="eggNOG" id="ENOG5032W9E">
    <property type="taxonomic scope" value="Bacteria"/>
</dbReference>
<proteinExistence type="predicted"/>
<keyword evidence="3" id="KW-1185">Reference proteome</keyword>
<dbReference type="RefSeq" id="WP_003548800.1">
    <property type="nucleotide sequence ID" value="NC_006814.3"/>
</dbReference>
<accession>Q5FMJ4</accession>
<dbReference type="Proteomes" id="UP000006381">
    <property type="component" value="Chromosome"/>
</dbReference>
<dbReference type="BioCyc" id="LACI272621:G1G49-177-MONOMER"/>
<evidence type="ECO:0008006" key="4">
    <source>
        <dbReference type="Google" id="ProtNLM"/>
    </source>
</evidence>
<evidence type="ECO:0000313" key="2">
    <source>
        <dbReference type="EMBL" id="AAV42080.1"/>
    </source>
</evidence>
<name>Q5FMJ4_LACAC</name>
<evidence type="ECO:0000313" key="3">
    <source>
        <dbReference type="Proteomes" id="UP000006381"/>
    </source>
</evidence>
<dbReference type="KEGG" id="lac:LBA0184"/>
<protein>
    <recommendedName>
        <fullName evidence="4">Lipoprotein</fullName>
    </recommendedName>
</protein>
<feature type="signal peptide" evidence="1">
    <location>
        <begin position="1"/>
        <end position="24"/>
    </location>
</feature>
<dbReference type="HOGENOM" id="CLU_1114704_0_0_9"/>
<organism evidence="3">
    <name type="scientific">Lactobacillus acidophilus (strain ATCC 700396 / NCK56 / N2 / NCFM)</name>
    <dbReference type="NCBI Taxonomy" id="272621"/>
    <lineage>
        <taxon>Bacteria</taxon>
        <taxon>Bacillati</taxon>
        <taxon>Bacillota</taxon>
        <taxon>Bacilli</taxon>
        <taxon>Lactobacillales</taxon>
        <taxon>Lactobacillaceae</taxon>
        <taxon>Lactobacillus</taxon>
    </lineage>
</organism>
<dbReference type="PATRIC" id="fig|272621.13.peg.175"/>
<sequence length="253" mass="28155">MKNKKKYFVVVLFSLLLVALTGCSSNSNSKKENTLPSAKTILTNAQKTKFQSMHATWSENSKNEVVQKAEAQYVKDPTVIFANVSTNSNHYQMWIEGKNNYIQMKGTNSNHWFKTKLSKASSYSTLTDSLGTILTPFIGTSKLFKVQQTGNSYALKYNGNSKQIWNAIISDSAVTSLIGIDLDDVKPINNNIQIDVDKNYSVNDVKIASTYKDDGKQKTFTMKVDQIDQIKNLTVPASVKKSAVDLGTINKNN</sequence>
<dbReference type="STRING" id="272621.LBA0184"/>
<dbReference type="PROSITE" id="PS51257">
    <property type="entry name" value="PROKAR_LIPOPROTEIN"/>
    <property type="match status" value="1"/>
</dbReference>
<dbReference type="AlphaFoldDB" id="Q5FMJ4"/>
<reference evidence="2 3" key="1">
    <citation type="journal article" date="2005" name="Proc. Natl. Acad. Sci. U.S.A.">
        <title>Complete genome sequence of the probiotic lactic acid bacterium Lactobacillus acidophilus NCFM.</title>
        <authorList>
            <person name="Altermann E."/>
            <person name="Russell W.M."/>
            <person name="Azcarate-Peril M.A."/>
            <person name="Barrangou R."/>
            <person name="Buck B.L."/>
            <person name="McAuliffe O."/>
            <person name="Souther N."/>
            <person name="Dobson A."/>
            <person name="Duong T."/>
            <person name="Callanan M."/>
            <person name="Lick S."/>
            <person name="Hamrick A."/>
            <person name="Cano R."/>
            <person name="Klaenhammer T.R."/>
        </authorList>
    </citation>
    <scope>NUCLEOTIDE SEQUENCE [LARGE SCALE GENOMIC DNA]</scope>
    <source>
        <strain evidence="3">ATCC 700396 / NCK56 / N2 / NCFM</strain>
    </source>
</reference>
<dbReference type="OrthoDB" id="2329176at2"/>
<evidence type="ECO:0000256" key="1">
    <source>
        <dbReference type="SAM" id="SignalP"/>
    </source>
</evidence>
<gene>
    <name evidence="2" type="ordered locus">LBA0184</name>
</gene>
<keyword evidence="1" id="KW-0732">Signal</keyword>
<dbReference type="EMBL" id="CP000033">
    <property type="protein sequence ID" value="AAV42080.1"/>
    <property type="molecule type" value="Genomic_DNA"/>
</dbReference>
<feature type="chain" id="PRO_5038522882" description="Lipoprotein" evidence="1">
    <location>
        <begin position="25"/>
        <end position="253"/>
    </location>
</feature>
<dbReference type="GeneID" id="93290712"/>